<evidence type="ECO:0000256" key="3">
    <source>
        <dbReference type="ARBA" id="ARBA00022777"/>
    </source>
</evidence>
<dbReference type="InterPro" id="IPR006205">
    <property type="entry name" value="Mev_gal_kin"/>
</dbReference>
<dbReference type="EC" id="2.7.1.36" evidence="6"/>
<feature type="domain" description="GHMP kinase C-terminal" evidence="5">
    <location>
        <begin position="3"/>
        <end position="61"/>
    </location>
</feature>
<dbReference type="PANTHER" id="PTHR43290:SF2">
    <property type="entry name" value="MEVALONATE KINASE"/>
    <property type="match status" value="1"/>
</dbReference>
<evidence type="ECO:0000313" key="6">
    <source>
        <dbReference type="EMBL" id="VDI12445.1"/>
    </source>
</evidence>
<evidence type="ECO:0000256" key="2">
    <source>
        <dbReference type="ARBA" id="ARBA00022679"/>
    </source>
</evidence>
<evidence type="ECO:0000256" key="4">
    <source>
        <dbReference type="ARBA" id="ARBA00022842"/>
    </source>
</evidence>
<evidence type="ECO:0000256" key="1">
    <source>
        <dbReference type="ARBA" id="ARBA00022490"/>
    </source>
</evidence>
<keyword evidence="7" id="KW-1185">Reference proteome</keyword>
<keyword evidence="4" id="KW-0460">Magnesium</keyword>
<accession>A0A8B6CZD5</accession>
<dbReference type="GO" id="GO:0004496">
    <property type="term" value="F:mevalonate kinase activity"/>
    <property type="evidence" value="ECO:0007669"/>
    <property type="project" value="UniProtKB-EC"/>
</dbReference>
<dbReference type="AlphaFoldDB" id="A0A8B6CZD5"/>
<proteinExistence type="predicted"/>
<dbReference type="GO" id="GO:0005524">
    <property type="term" value="F:ATP binding"/>
    <property type="evidence" value="ECO:0007669"/>
    <property type="project" value="InterPro"/>
</dbReference>
<dbReference type="EMBL" id="UYJE01002630">
    <property type="protein sequence ID" value="VDI12445.1"/>
    <property type="molecule type" value="Genomic_DNA"/>
</dbReference>
<dbReference type="GO" id="GO:0005829">
    <property type="term" value="C:cytosol"/>
    <property type="evidence" value="ECO:0007669"/>
    <property type="project" value="TreeGrafter"/>
</dbReference>
<comment type="caution">
    <text evidence="6">The sequence shown here is derived from an EMBL/GenBank/DDBJ whole genome shotgun (WGS) entry which is preliminary data.</text>
</comment>
<dbReference type="Pfam" id="PF08544">
    <property type="entry name" value="GHMP_kinases_C"/>
    <property type="match status" value="1"/>
</dbReference>
<evidence type="ECO:0000313" key="7">
    <source>
        <dbReference type="Proteomes" id="UP000596742"/>
    </source>
</evidence>
<gene>
    <name evidence="6" type="ORF">MGAL_10B002161</name>
</gene>
<reference evidence="6" key="1">
    <citation type="submission" date="2018-11" db="EMBL/GenBank/DDBJ databases">
        <authorList>
            <person name="Alioto T."/>
            <person name="Alioto T."/>
        </authorList>
    </citation>
    <scope>NUCLEOTIDE SEQUENCE</scope>
</reference>
<keyword evidence="3 6" id="KW-0418">Kinase</keyword>
<keyword evidence="2 6" id="KW-0808">Transferase</keyword>
<dbReference type="SUPFAM" id="SSF55060">
    <property type="entry name" value="GHMP Kinase, C-terminal domain"/>
    <property type="match status" value="1"/>
</dbReference>
<dbReference type="Gene3D" id="3.30.70.890">
    <property type="entry name" value="GHMP kinase, C-terminal domain"/>
    <property type="match status" value="1"/>
</dbReference>
<dbReference type="OrthoDB" id="1652964at2759"/>
<organism evidence="6 7">
    <name type="scientific">Mytilus galloprovincialis</name>
    <name type="common">Mediterranean mussel</name>
    <dbReference type="NCBI Taxonomy" id="29158"/>
    <lineage>
        <taxon>Eukaryota</taxon>
        <taxon>Metazoa</taxon>
        <taxon>Spiralia</taxon>
        <taxon>Lophotrochozoa</taxon>
        <taxon>Mollusca</taxon>
        <taxon>Bivalvia</taxon>
        <taxon>Autobranchia</taxon>
        <taxon>Pteriomorphia</taxon>
        <taxon>Mytilida</taxon>
        <taxon>Mytiloidea</taxon>
        <taxon>Mytilidae</taxon>
        <taxon>Mytilinae</taxon>
        <taxon>Mytilus</taxon>
    </lineage>
</organism>
<keyword evidence="1" id="KW-0963">Cytoplasm</keyword>
<feature type="non-terminal residue" evidence="6">
    <location>
        <position position="1"/>
    </location>
</feature>
<name>A0A8B6CZD5_MYTGA</name>
<dbReference type="Proteomes" id="UP000596742">
    <property type="component" value="Unassembled WGS sequence"/>
</dbReference>
<dbReference type="GO" id="GO:0019287">
    <property type="term" value="P:isopentenyl diphosphate biosynthetic process, mevalonate pathway"/>
    <property type="evidence" value="ECO:0007669"/>
    <property type="project" value="TreeGrafter"/>
</dbReference>
<sequence>DLIDMNHDLLRFLGVSHPSLESVCKTCQQYGLHCKLTGAGGGGCAFCLISPETTEEILQTVEIELKKQNFECWETSVGGNGVMCHDPACGTTSSIPDFLKTT</sequence>
<dbReference type="InterPro" id="IPR013750">
    <property type="entry name" value="GHMP_kinase_C_dom"/>
</dbReference>
<dbReference type="PANTHER" id="PTHR43290">
    <property type="entry name" value="MEVALONATE KINASE"/>
    <property type="match status" value="1"/>
</dbReference>
<dbReference type="InterPro" id="IPR036554">
    <property type="entry name" value="GHMP_kinase_C_sf"/>
</dbReference>
<protein>
    <submittedName>
        <fullName evidence="6">Mevalonate kinase</fullName>
        <ecNumber evidence="6">2.7.1.36</ecNumber>
    </submittedName>
</protein>
<evidence type="ECO:0000259" key="5">
    <source>
        <dbReference type="Pfam" id="PF08544"/>
    </source>
</evidence>